<dbReference type="InterPro" id="IPR029184">
    <property type="entry name" value="Sas4_dom"/>
</dbReference>
<protein>
    <submittedName>
        <fullName evidence="3">DEKNAAC101278</fullName>
    </submittedName>
</protein>
<evidence type="ECO:0000256" key="1">
    <source>
        <dbReference type="SAM" id="Coils"/>
    </source>
</evidence>
<keyword evidence="1" id="KW-0175">Coiled coil</keyword>
<evidence type="ECO:0000313" key="3">
    <source>
        <dbReference type="EMBL" id="VEU20515.1"/>
    </source>
</evidence>
<feature type="coiled-coil region" evidence="1">
    <location>
        <begin position="71"/>
        <end position="98"/>
    </location>
</feature>
<dbReference type="OrthoDB" id="1938992at2759"/>
<dbReference type="AlphaFoldDB" id="A0A448YHT5"/>
<evidence type="ECO:0000259" key="2">
    <source>
        <dbReference type="Pfam" id="PF15460"/>
    </source>
</evidence>
<organism evidence="3 4">
    <name type="scientific">Brettanomyces naardenensis</name>
    <name type="common">Yeast</name>
    <dbReference type="NCBI Taxonomy" id="13370"/>
    <lineage>
        <taxon>Eukaryota</taxon>
        <taxon>Fungi</taxon>
        <taxon>Dikarya</taxon>
        <taxon>Ascomycota</taxon>
        <taxon>Saccharomycotina</taxon>
        <taxon>Pichiomycetes</taxon>
        <taxon>Pichiales</taxon>
        <taxon>Pichiaceae</taxon>
        <taxon>Brettanomyces</taxon>
    </lineage>
</organism>
<feature type="domain" description="Something about silencing protein 4" evidence="2">
    <location>
        <begin position="36"/>
        <end position="85"/>
    </location>
</feature>
<name>A0A448YHT5_BRENA</name>
<gene>
    <name evidence="3" type="ORF">BRENAR_LOCUS1250</name>
</gene>
<sequence>MARLGRDVKLKARLSLEEQFRRILRFPLDNRELTRLASILPSITRITDPSDSSEIAVKYRLTVKELMRFILKFEQGKMRELELKRKKVKSEVDTDEEEGKDPINMADVIKLRHKRLLRRNRKYGKIIKVHFYQGITLVIDPVSKARIETKR</sequence>
<accession>A0A448YHT5</accession>
<dbReference type="Proteomes" id="UP000290900">
    <property type="component" value="Unassembled WGS sequence"/>
</dbReference>
<dbReference type="EMBL" id="CAACVR010000004">
    <property type="protein sequence ID" value="VEU20515.1"/>
    <property type="molecule type" value="Genomic_DNA"/>
</dbReference>
<dbReference type="STRING" id="13370.A0A448YHT5"/>
<keyword evidence="4" id="KW-1185">Reference proteome</keyword>
<dbReference type="Pfam" id="PF15460">
    <property type="entry name" value="SAS4"/>
    <property type="match status" value="1"/>
</dbReference>
<dbReference type="InParanoid" id="A0A448YHT5"/>
<proteinExistence type="predicted"/>
<evidence type="ECO:0000313" key="4">
    <source>
        <dbReference type="Proteomes" id="UP000290900"/>
    </source>
</evidence>
<reference evidence="3 4" key="1">
    <citation type="submission" date="2018-12" db="EMBL/GenBank/DDBJ databases">
        <authorList>
            <person name="Tiukova I."/>
            <person name="Dainat J."/>
        </authorList>
    </citation>
    <scope>NUCLEOTIDE SEQUENCE [LARGE SCALE GENOMIC DNA]</scope>
</reference>